<dbReference type="Gene3D" id="3.30.710.10">
    <property type="entry name" value="Potassium Channel Kv1.1, Chain A"/>
    <property type="match status" value="1"/>
</dbReference>
<dbReference type="InterPro" id="IPR015915">
    <property type="entry name" value="Kelch-typ_b-propeller"/>
</dbReference>
<dbReference type="InterPro" id="IPR006652">
    <property type="entry name" value="Kelch_1"/>
</dbReference>
<gene>
    <name evidence="5" type="primary">LOC106476011</name>
</gene>
<evidence type="ECO:0000259" key="3">
    <source>
        <dbReference type="PROSITE" id="PS50097"/>
    </source>
</evidence>
<dbReference type="SUPFAM" id="SSF117281">
    <property type="entry name" value="Kelch motif"/>
    <property type="match status" value="1"/>
</dbReference>
<dbReference type="InterPro" id="IPR011333">
    <property type="entry name" value="SKP1/BTB/POZ_sf"/>
</dbReference>
<dbReference type="SMART" id="SM00875">
    <property type="entry name" value="BACK"/>
    <property type="match status" value="1"/>
</dbReference>
<dbReference type="Pfam" id="PF00651">
    <property type="entry name" value="BTB"/>
    <property type="match status" value="1"/>
</dbReference>
<evidence type="ECO:0000313" key="4">
    <source>
        <dbReference type="Proteomes" id="UP000694941"/>
    </source>
</evidence>
<dbReference type="InterPro" id="IPR011705">
    <property type="entry name" value="BACK"/>
</dbReference>
<dbReference type="Gene3D" id="2.120.10.80">
    <property type="entry name" value="Kelch-type beta propeller"/>
    <property type="match status" value="1"/>
</dbReference>
<organism evidence="4 5">
    <name type="scientific">Limulus polyphemus</name>
    <name type="common">Atlantic horseshoe crab</name>
    <dbReference type="NCBI Taxonomy" id="6850"/>
    <lineage>
        <taxon>Eukaryota</taxon>
        <taxon>Metazoa</taxon>
        <taxon>Ecdysozoa</taxon>
        <taxon>Arthropoda</taxon>
        <taxon>Chelicerata</taxon>
        <taxon>Merostomata</taxon>
        <taxon>Xiphosura</taxon>
        <taxon>Limulidae</taxon>
        <taxon>Limulus</taxon>
    </lineage>
</organism>
<dbReference type="Gene3D" id="1.25.40.420">
    <property type="match status" value="1"/>
</dbReference>
<evidence type="ECO:0000256" key="2">
    <source>
        <dbReference type="ARBA" id="ARBA00022737"/>
    </source>
</evidence>
<dbReference type="PROSITE" id="PS50097">
    <property type="entry name" value="BTB"/>
    <property type="match status" value="1"/>
</dbReference>
<keyword evidence="4" id="KW-1185">Reference proteome</keyword>
<reference evidence="5" key="1">
    <citation type="submission" date="2025-08" db="UniProtKB">
        <authorList>
            <consortium name="RefSeq"/>
        </authorList>
    </citation>
    <scope>IDENTIFICATION</scope>
    <source>
        <tissue evidence="5">Muscle</tissue>
    </source>
</reference>
<dbReference type="PANTHER" id="PTHR45632">
    <property type="entry name" value="LD33804P"/>
    <property type="match status" value="1"/>
</dbReference>
<accession>A0ABM1C0K3</accession>
<dbReference type="SMART" id="SM00225">
    <property type="entry name" value="BTB"/>
    <property type="match status" value="1"/>
</dbReference>
<name>A0ABM1C0K3_LIMPO</name>
<dbReference type="Proteomes" id="UP000694941">
    <property type="component" value="Unplaced"/>
</dbReference>
<proteinExistence type="predicted"/>
<keyword evidence="1" id="KW-0880">Kelch repeat</keyword>
<dbReference type="PANTHER" id="PTHR45632:SF3">
    <property type="entry name" value="KELCH-LIKE PROTEIN 32"/>
    <property type="match status" value="1"/>
</dbReference>
<dbReference type="InterPro" id="IPR000210">
    <property type="entry name" value="BTB/POZ_dom"/>
</dbReference>
<feature type="domain" description="BTB" evidence="3">
    <location>
        <begin position="6"/>
        <end position="73"/>
    </location>
</feature>
<keyword evidence="2" id="KW-0677">Repeat</keyword>
<evidence type="ECO:0000256" key="1">
    <source>
        <dbReference type="ARBA" id="ARBA00022441"/>
    </source>
</evidence>
<dbReference type="RefSeq" id="XP_013792139.1">
    <property type="nucleotide sequence ID" value="XM_013936685.2"/>
</dbReference>
<sequence length="618" mass="70468">MAENNPDVLLIVGGEKFPCHRKVLKNASSYFSAMFTSDMLENHASEVELHDVKPEAFSLLLEFAYHRYIGINQNNVFDLLETAAYLQFSGLVDECVSYLLNILDYTNCIQVWVIADMMNLEVLLKQAKQIVLWEFEFVANSLEFCELPKRLLLEVLPHDGLIINREMEVFYSIIKWIESNQRLRSDNLLELFICIRFACLSAREINEICAHPFMEFDPLVKKLLVNILDTSVLKKSKNSCISTFKLKDHVRLDHSYRELLIIEGKTFDSYVTDNSNLSDVKEKLKIIECKHSEIVSSGQGTSSQETQDEYFKLWKDVLSFVFCKGKRCVPVSPIMIGTEISGIDKIPGENSHGLLQGLIYNESKESFEMLTSLYVGEQRSSPLKGYSACCVGKNIYILGGEYGIGTGRWNKNVWMFDVFQKKWSLVSVMPSSRRHFQTCVLNGCLYLLGGFGSYRVVLFSVECYNTKTGEWSILPSLQNPLFSSPAVSHADRLFVFTTDIYTYHLESEVWEQVNSNYTSGPDQEYCCALSHEMGIYLIPAQPGNILFYQPDNSELKIVGWLESGATCASLFGNFISIINQNEFLLISCEGGTVHIKKRLEISVNAHFCLSLPYYWDLQ</sequence>
<dbReference type="SUPFAM" id="SSF54695">
    <property type="entry name" value="POZ domain"/>
    <property type="match status" value="1"/>
</dbReference>
<dbReference type="GeneID" id="106476011"/>
<dbReference type="Pfam" id="PF24681">
    <property type="entry name" value="Kelch_KLHDC2_KLHL20_DRC7"/>
    <property type="match status" value="1"/>
</dbReference>
<evidence type="ECO:0000313" key="5">
    <source>
        <dbReference type="RefSeq" id="XP_013792139.1"/>
    </source>
</evidence>
<dbReference type="SMART" id="SM00612">
    <property type="entry name" value="Kelch"/>
    <property type="match status" value="2"/>
</dbReference>
<dbReference type="Pfam" id="PF07707">
    <property type="entry name" value="BACK"/>
    <property type="match status" value="1"/>
</dbReference>
<protein>
    <submittedName>
        <fullName evidence="5">Kelch-like protein 17 isoform X1</fullName>
    </submittedName>
</protein>